<reference evidence="1 2" key="1">
    <citation type="submission" date="2024-09" db="EMBL/GenBank/DDBJ databases">
        <title>Description of Labrys sedimenti sp. nov., isolated from a diclofenac-degrading enrichment culture, and genome-based reclassification of Labrys portucalensis as a later heterotypic synonym of Labrys neptuniae.</title>
        <authorList>
            <person name="Tancsics A."/>
            <person name="Csepanyi A."/>
        </authorList>
    </citation>
    <scope>NUCLEOTIDE SEQUENCE [LARGE SCALE GENOMIC DNA]</scope>
    <source>
        <strain evidence="1 2">LMG 23412</strain>
    </source>
</reference>
<dbReference type="Gene3D" id="2.60.200.60">
    <property type="match status" value="1"/>
</dbReference>
<dbReference type="RefSeq" id="WP_394313100.1">
    <property type="nucleotide sequence ID" value="NZ_JBHGPK010000011.1"/>
</dbReference>
<protein>
    <recommendedName>
        <fullName evidence="3">PAAR domain-containing protein</fullName>
    </recommendedName>
</protein>
<name>A0ABV6ZJZ2_9HYPH</name>
<dbReference type="Proteomes" id="UP001595190">
    <property type="component" value="Unassembled WGS sequence"/>
</dbReference>
<comment type="caution">
    <text evidence="1">The sequence shown here is derived from an EMBL/GenBank/DDBJ whole genome shotgun (WGS) entry which is preliminary data.</text>
</comment>
<evidence type="ECO:0000313" key="1">
    <source>
        <dbReference type="EMBL" id="MFC2252493.1"/>
    </source>
</evidence>
<sequence>MPGIALVGRDSAGGLQLGQQVAKVKIRGAVPVALGDHVMAHGEPPHAPDPVMVEASSKFRFGGLRICREGDHASCGHATTGQSFFKIP</sequence>
<organism evidence="1 2">
    <name type="scientific">Labrys neptuniae</name>
    <dbReference type="NCBI Taxonomy" id="376174"/>
    <lineage>
        <taxon>Bacteria</taxon>
        <taxon>Pseudomonadati</taxon>
        <taxon>Pseudomonadota</taxon>
        <taxon>Alphaproteobacteria</taxon>
        <taxon>Hyphomicrobiales</taxon>
        <taxon>Xanthobacteraceae</taxon>
        <taxon>Labrys</taxon>
    </lineage>
</organism>
<dbReference type="EMBL" id="JBHGPK010000011">
    <property type="protein sequence ID" value="MFC2252493.1"/>
    <property type="molecule type" value="Genomic_DNA"/>
</dbReference>
<evidence type="ECO:0000313" key="2">
    <source>
        <dbReference type="Proteomes" id="UP001595190"/>
    </source>
</evidence>
<gene>
    <name evidence="1" type="ORF">ACETRX_22850</name>
</gene>
<proteinExistence type="predicted"/>
<accession>A0ABV6ZJZ2</accession>
<evidence type="ECO:0008006" key="3">
    <source>
        <dbReference type="Google" id="ProtNLM"/>
    </source>
</evidence>